<dbReference type="InterPro" id="IPR002878">
    <property type="entry name" value="ChsH2_C"/>
</dbReference>
<evidence type="ECO:0000313" key="4">
    <source>
        <dbReference type="Proteomes" id="UP000475545"/>
    </source>
</evidence>
<dbReference type="InterPro" id="IPR012340">
    <property type="entry name" value="NA-bd_OB-fold"/>
</dbReference>
<organism evidence="3 4">
    <name type="scientific">Gordonia mangrovi</name>
    <dbReference type="NCBI Taxonomy" id="2665643"/>
    <lineage>
        <taxon>Bacteria</taxon>
        <taxon>Bacillati</taxon>
        <taxon>Actinomycetota</taxon>
        <taxon>Actinomycetes</taxon>
        <taxon>Mycobacteriales</taxon>
        <taxon>Gordoniaceae</taxon>
        <taxon>Gordonia</taxon>
    </lineage>
</organism>
<dbReference type="Pfam" id="PF12172">
    <property type="entry name" value="zf-ChsH2"/>
    <property type="match status" value="1"/>
</dbReference>
<dbReference type="InterPro" id="IPR052513">
    <property type="entry name" value="Thioester_dehydratase-like"/>
</dbReference>
<dbReference type="SUPFAM" id="SSF50249">
    <property type="entry name" value="Nucleic acid-binding proteins"/>
    <property type="match status" value="1"/>
</dbReference>
<feature type="domain" description="ChsH2 C-terminal OB-fold" evidence="1">
    <location>
        <begin position="50"/>
        <end position="109"/>
    </location>
</feature>
<evidence type="ECO:0000313" key="3">
    <source>
        <dbReference type="EMBL" id="MXP24190.1"/>
    </source>
</evidence>
<accession>A0A6L7GW91</accession>
<dbReference type="PANTHER" id="PTHR34075">
    <property type="entry name" value="BLR3430 PROTEIN"/>
    <property type="match status" value="1"/>
</dbReference>
<name>A0A6L7GW91_9ACTN</name>
<proteinExistence type="predicted"/>
<evidence type="ECO:0000259" key="2">
    <source>
        <dbReference type="Pfam" id="PF12172"/>
    </source>
</evidence>
<gene>
    <name evidence="3" type="ORF">GIY30_22930</name>
</gene>
<keyword evidence="4" id="KW-1185">Reference proteome</keyword>
<evidence type="ECO:0008006" key="5">
    <source>
        <dbReference type="Google" id="ProtNLM"/>
    </source>
</evidence>
<dbReference type="Proteomes" id="UP000475545">
    <property type="component" value="Unassembled WGS sequence"/>
</dbReference>
<dbReference type="InterPro" id="IPR022002">
    <property type="entry name" value="ChsH2_Znr"/>
</dbReference>
<dbReference type="RefSeq" id="WP_160904383.1">
    <property type="nucleotide sequence ID" value="NZ_WMBR01000009.1"/>
</dbReference>
<dbReference type="AlphaFoldDB" id="A0A6L7GW91"/>
<dbReference type="Pfam" id="PF01796">
    <property type="entry name" value="OB_ChsH2_C"/>
    <property type="match status" value="1"/>
</dbReference>
<dbReference type="EMBL" id="WMBR01000009">
    <property type="protein sequence ID" value="MXP24190.1"/>
    <property type="molecule type" value="Genomic_DNA"/>
</dbReference>
<dbReference type="PANTHER" id="PTHR34075:SF5">
    <property type="entry name" value="BLR3430 PROTEIN"/>
    <property type="match status" value="1"/>
</dbReference>
<feature type="domain" description="ChsH2 rubredoxin-like zinc ribbon" evidence="2">
    <location>
        <begin position="17"/>
        <end position="46"/>
    </location>
</feature>
<sequence length="132" mass="14200">MANQIPVVDYLVLDTAPHLRAHQCTSCDALFFDRRNACAHCGRTDFAQKALAATGTLRAYTQVHRAGPSVKVPYISAVVDLAGGGVVKANLLDAELSDIRPGLPVRLRTFVAGIDDDETEAVAFGFEIEDTQ</sequence>
<reference evidence="3 4" key="1">
    <citation type="submission" date="2019-11" db="EMBL/GenBank/DDBJ databases">
        <title>Gordonia sp. nov., a novel actinobacterium isolated from mangrove soil in Hainan.</title>
        <authorList>
            <person name="Huang X."/>
            <person name="Xie Y."/>
            <person name="Chu X."/>
            <person name="Xiao K."/>
        </authorList>
    </citation>
    <scope>NUCLEOTIDE SEQUENCE [LARGE SCALE GENOMIC DNA]</scope>
    <source>
        <strain evidence="3 4">HNM0687</strain>
    </source>
</reference>
<evidence type="ECO:0000259" key="1">
    <source>
        <dbReference type="Pfam" id="PF01796"/>
    </source>
</evidence>
<comment type="caution">
    <text evidence="3">The sequence shown here is derived from an EMBL/GenBank/DDBJ whole genome shotgun (WGS) entry which is preliminary data.</text>
</comment>
<protein>
    <recommendedName>
        <fullName evidence="5">DUF35 domain-containing protein</fullName>
    </recommendedName>
</protein>